<proteinExistence type="predicted"/>
<feature type="compositionally biased region" description="Basic residues" evidence="1">
    <location>
        <begin position="1"/>
        <end position="11"/>
    </location>
</feature>
<dbReference type="EMBL" id="CVQH01027683">
    <property type="protein sequence ID" value="CRK42691.1"/>
    <property type="molecule type" value="Genomic_DNA"/>
</dbReference>
<sequence>PQPHPRQRPRRRDADADDSRRRPNGLVDQDYHFPLRRPVGPERRRVGRPRPAPRQPQRRVRVARRPPHAPQPGAHHGRDEQTRRPRQRVRPQDSPAQTG</sequence>
<evidence type="ECO:0000256" key="1">
    <source>
        <dbReference type="SAM" id="MobiDB-lite"/>
    </source>
</evidence>
<accession>A0A0G4N7U2</accession>
<dbReference type="Proteomes" id="UP000044602">
    <property type="component" value="Unassembled WGS sequence"/>
</dbReference>
<feature type="compositionally biased region" description="Basic and acidic residues" evidence="1">
    <location>
        <begin position="29"/>
        <end position="44"/>
    </location>
</feature>
<feature type="non-terminal residue" evidence="2">
    <location>
        <position position="1"/>
    </location>
</feature>
<organism evidence="2 3">
    <name type="scientific">Verticillium longisporum</name>
    <name type="common">Verticillium dahliae var. longisporum</name>
    <dbReference type="NCBI Taxonomy" id="100787"/>
    <lineage>
        <taxon>Eukaryota</taxon>
        <taxon>Fungi</taxon>
        <taxon>Dikarya</taxon>
        <taxon>Ascomycota</taxon>
        <taxon>Pezizomycotina</taxon>
        <taxon>Sordariomycetes</taxon>
        <taxon>Hypocreomycetidae</taxon>
        <taxon>Glomerellales</taxon>
        <taxon>Plectosphaerellaceae</taxon>
        <taxon>Verticillium</taxon>
    </lineage>
</organism>
<protein>
    <submittedName>
        <fullName evidence="2">Uncharacterized protein</fullName>
    </submittedName>
</protein>
<name>A0A0G4N7U2_VERLO</name>
<feature type="non-terminal residue" evidence="2">
    <location>
        <position position="99"/>
    </location>
</feature>
<feature type="region of interest" description="Disordered" evidence="1">
    <location>
        <begin position="1"/>
        <end position="99"/>
    </location>
</feature>
<evidence type="ECO:0000313" key="2">
    <source>
        <dbReference type="EMBL" id="CRK42691.1"/>
    </source>
</evidence>
<reference evidence="3" key="1">
    <citation type="submission" date="2015-05" db="EMBL/GenBank/DDBJ databases">
        <authorList>
            <person name="Fogelqvist Johan"/>
        </authorList>
    </citation>
    <scope>NUCLEOTIDE SEQUENCE [LARGE SCALE GENOMIC DNA]</scope>
</reference>
<keyword evidence="3" id="KW-1185">Reference proteome</keyword>
<dbReference type="AlphaFoldDB" id="A0A0G4N7U2"/>
<evidence type="ECO:0000313" key="3">
    <source>
        <dbReference type="Proteomes" id="UP000044602"/>
    </source>
</evidence>
<feature type="compositionally biased region" description="Basic and acidic residues" evidence="1">
    <location>
        <begin position="12"/>
        <end position="21"/>
    </location>
</feature>
<feature type="compositionally biased region" description="Basic residues" evidence="1">
    <location>
        <begin position="56"/>
        <end position="67"/>
    </location>
</feature>
<gene>
    <name evidence="2" type="ORF">BN1708_016941</name>
</gene>